<feature type="region of interest" description="Disordered" evidence="1">
    <location>
        <begin position="91"/>
        <end position="155"/>
    </location>
</feature>
<organism evidence="2 3">
    <name type="scientific">Puccinia coronata f. sp. avenae</name>
    <dbReference type="NCBI Taxonomy" id="200324"/>
    <lineage>
        <taxon>Eukaryota</taxon>
        <taxon>Fungi</taxon>
        <taxon>Dikarya</taxon>
        <taxon>Basidiomycota</taxon>
        <taxon>Pucciniomycotina</taxon>
        <taxon>Pucciniomycetes</taxon>
        <taxon>Pucciniales</taxon>
        <taxon>Pucciniaceae</taxon>
        <taxon>Puccinia</taxon>
    </lineage>
</organism>
<sequence>MILIIPLAQQERNRASQGKKSPYLIIQTMEYLNNATLDGNGESQESWLSPSPGATKYIPFLDSQTQGSPVQGSQVLTRSAAALSGAFPLIVPTRNVSNPNQNAPPRPFVTRNAADPKEQAPPPPFATRNGCTPKQNPHPLPSGAATPTPSGHTQFSGIPPPPIALTPASLAAAGIPDSQQSRTYTQPGVIRAVHLDYVLYSQSVIGNLMRTTRPSSSISKKEAKKEWEKYSPSGNLRVWEVDLPTYDFEELKNDVVEFLGKDRALFRKLLDTLIRGGDIKWQAITANSRVYGPKKFAYLTSNQDVYEFVKAVYKALNSKERSLEENLTLAFGPDNERARLEQEKVRLIGNPKANVTLNPVAPKVAQLMQHIVAKWGRDDEKYWIGNLNDQTESMQISNNLFPIWGRALLHNQNPDITLDHPPKTKQFVWIKRHTPMLTELAAQGQAPENTTDNPEDHNKDAEPPRSPSPLPDNPLAGYLRDPSRLPATHLEDNKEEEYPAPPPPSSDIEFLLQKAKHAKAKETSYDSPISLKSLQARSPNGLPSRKYTCSPTDARSPTGDLIGDAIRRLSVQRGGSGNCVPSVLPVRKQPASRGSRTPQRARLILAAGKAVGWEEFLTHCSFANTDMVARGLIQVNHIPHWSFFLTTSVPSLMKMRCPFPEATARQLIYGTYSMPAEYFDNN</sequence>
<dbReference type="EMBL" id="PGCI01001276">
    <property type="protein sequence ID" value="PLW05933.1"/>
    <property type="molecule type" value="Genomic_DNA"/>
</dbReference>
<feature type="compositionally biased region" description="Basic and acidic residues" evidence="1">
    <location>
        <begin position="454"/>
        <end position="463"/>
    </location>
</feature>
<evidence type="ECO:0000256" key="1">
    <source>
        <dbReference type="SAM" id="MobiDB-lite"/>
    </source>
</evidence>
<gene>
    <name evidence="2" type="ORF">PCASD_25533</name>
</gene>
<proteinExistence type="predicted"/>
<evidence type="ECO:0000313" key="2">
    <source>
        <dbReference type="EMBL" id="PLW05933.1"/>
    </source>
</evidence>
<feature type="region of interest" description="Disordered" evidence="1">
    <location>
        <begin position="519"/>
        <end position="559"/>
    </location>
</feature>
<protein>
    <submittedName>
        <fullName evidence="2">Uncharacterized protein</fullName>
    </submittedName>
</protein>
<dbReference type="Proteomes" id="UP000235392">
    <property type="component" value="Unassembled WGS sequence"/>
</dbReference>
<evidence type="ECO:0000313" key="3">
    <source>
        <dbReference type="Proteomes" id="UP000235392"/>
    </source>
</evidence>
<dbReference type="AlphaFoldDB" id="A0A2N5RY88"/>
<feature type="compositionally biased region" description="Polar residues" evidence="1">
    <location>
        <begin position="145"/>
        <end position="155"/>
    </location>
</feature>
<reference evidence="2 3" key="1">
    <citation type="submission" date="2017-11" db="EMBL/GenBank/DDBJ databases">
        <title>De novo assembly and phasing of dikaryotic genomes from two isolates of Puccinia coronata f. sp. avenae, the causal agent of oat crown rust.</title>
        <authorList>
            <person name="Miller M.E."/>
            <person name="Zhang Y."/>
            <person name="Omidvar V."/>
            <person name="Sperschneider J."/>
            <person name="Schwessinger B."/>
            <person name="Raley C."/>
            <person name="Palmer J.M."/>
            <person name="Garnica D."/>
            <person name="Upadhyaya N."/>
            <person name="Rathjen J."/>
            <person name="Taylor J.M."/>
            <person name="Park R.F."/>
            <person name="Dodds P.N."/>
            <person name="Hirsch C.D."/>
            <person name="Kianian S.F."/>
            <person name="Figueroa M."/>
        </authorList>
    </citation>
    <scope>NUCLEOTIDE SEQUENCE [LARGE SCALE GENOMIC DNA]</scope>
    <source>
        <strain evidence="2">12SD80</strain>
    </source>
</reference>
<name>A0A2N5RY88_9BASI</name>
<accession>A0A2N5RY88</accession>
<feature type="compositionally biased region" description="Polar residues" evidence="1">
    <location>
        <begin position="525"/>
        <end position="538"/>
    </location>
</feature>
<feature type="region of interest" description="Disordered" evidence="1">
    <location>
        <begin position="442"/>
        <end position="485"/>
    </location>
</feature>
<comment type="caution">
    <text evidence="2">The sequence shown here is derived from an EMBL/GenBank/DDBJ whole genome shotgun (WGS) entry which is preliminary data.</text>
</comment>